<name>A0A371ECZ0_MUCPR</name>
<evidence type="ECO:0000259" key="1">
    <source>
        <dbReference type="Pfam" id="PF17919"/>
    </source>
</evidence>
<dbReference type="EMBL" id="QJKJ01014649">
    <property type="protein sequence ID" value="RDX63907.1"/>
    <property type="molecule type" value="Genomic_DNA"/>
</dbReference>
<accession>A0A371ECZ0</accession>
<proteinExistence type="predicted"/>
<dbReference type="CDD" id="cd09274">
    <property type="entry name" value="RNase_HI_RT_Ty3"/>
    <property type="match status" value="1"/>
</dbReference>
<gene>
    <name evidence="2" type="primary">pol</name>
    <name evidence="2" type="ORF">CR513_57599</name>
</gene>
<dbReference type="OrthoDB" id="1434098at2759"/>
<feature type="non-terminal residue" evidence="2">
    <location>
        <position position="1"/>
    </location>
</feature>
<dbReference type="Proteomes" id="UP000257109">
    <property type="component" value="Unassembled WGS sequence"/>
</dbReference>
<comment type="caution">
    <text evidence="2">The sequence shown here is derived from an EMBL/GenBank/DDBJ whole genome shotgun (WGS) entry which is preliminary data.</text>
</comment>
<dbReference type="AlphaFoldDB" id="A0A371ECZ0"/>
<dbReference type="InterPro" id="IPR041577">
    <property type="entry name" value="RT_RNaseH_2"/>
</dbReference>
<keyword evidence="3" id="KW-1185">Reference proteome</keyword>
<dbReference type="PANTHER" id="PTHR34072">
    <property type="entry name" value="ENZYMATIC POLYPROTEIN-RELATED"/>
    <property type="match status" value="1"/>
</dbReference>
<sequence>MLVFPNPNEPFVVYCDTSKMGLGGVLIQGGKVVAYLKTHERNYPSHDLELETVVFALKIWRHYLCGSRFERRWLKYLKDFDFTLSYHPGKANVVADTLSKKYLHMFALMIRECEIGQQTNPFLAKQVDNIIQGKVSTFTIGADRVVRLQGRVGNPKEGHKSNLSVHFSAMKMY</sequence>
<organism evidence="2 3">
    <name type="scientific">Mucuna pruriens</name>
    <name type="common">Velvet bean</name>
    <name type="synonym">Dolichos pruriens</name>
    <dbReference type="NCBI Taxonomy" id="157652"/>
    <lineage>
        <taxon>Eukaryota</taxon>
        <taxon>Viridiplantae</taxon>
        <taxon>Streptophyta</taxon>
        <taxon>Embryophyta</taxon>
        <taxon>Tracheophyta</taxon>
        <taxon>Spermatophyta</taxon>
        <taxon>Magnoliopsida</taxon>
        <taxon>eudicotyledons</taxon>
        <taxon>Gunneridae</taxon>
        <taxon>Pentapetalae</taxon>
        <taxon>rosids</taxon>
        <taxon>fabids</taxon>
        <taxon>Fabales</taxon>
        <taxon>Fabaceae</taxon>
        <taxon>Papilionoideae</taxon>
        <taxon>50 kb inversion clade</taxon>
        <taxon>NPAAA clade</taxon>
        <taxon>indigoferoid/millettioid clade</taxon>
        <taxon>Phaseoleae</taxon>
        <taxon>Mucuna</taxon>
    </lineage>
</organism>
<dbReference type="Pfam" id="PF17919">
    <property type="entry name" value="RT_RNaseH_2"/>
    <property type="match status" value="1"/>
</dbReference>
<evidence type="ECO:0000313" key="2">
    <source>
        <dbReference type="EMBL" id="RDX63907.1"/>
    </source>
</evidence>
<protein>
    <submittedName>
        <fullName evidence="2">Retrovirus-related Pol polyprotein from transposon 17.6</fullName>
    </submittedName>
</protein>
<reference evidence="2" key="1">
    <citation type="submission" date="2018-05" db="EMBL/GenBank/DDBJ databases">
        <title>Draft genome of Mucuna pruriens seed.</title>
        <authorList>
            <person name="Nnadi N.E."/>
            <person name="Vos R."/>
            <person name="Hasami M.H."/>
            <person name="Devisetty U.K."/>
            <person name="Aguiy J.C."/>
        </authorList>
    </citation>
    <scope>NUCLEOTIDE SEQUENCE [LARGE SCALE GENOMIC DNA]</scope>
    <source>
        <strain evidence="2">JCA_2017</strain>
    </source>
</reference>
<feature type="domain" description="Reverse transcriptase/retrotransposon-derived protein RNase H-like" evidence="1">
    <location>
        <begin position="1"/>
        <end position="69"/>
    </location>
</feature>
<dbReference type="SUPFAM" id="SSF56672">
    <property type="entry name" value="DNA/RNA polymerases"/>
    <property type="match status" value="1"/>
</dbReference>
<dbReference type="InterPro" id="IPR043502">
    <property type="entry name" value="DNA/RNA_pol_sf"/>
</dbReference>
<evidence type="ECO:0000313" key="3">
    <source>
        <dbReference type="Proteomes" id="UP000257109"/>
    </source>
</evidence>
<dbReference type="PANTHER" id="PTHR34072:SF52">
    <property type="entry name" value="RIBONUCLEASE H"/>
    <property type="match status" value="1"/>
</dbReference>